<evidence type="ECO:0000313" key="2">
    <source>
        <dbReference type="Proteomes" id="UP000005237"/>
    </source>
</evidence>
<accession>A0A8R1EA91</accession>
<proteinExistence type="predicted"/>
<name>A0A8R1EA91_CAEJA</name>
<keyword evidence="2" id="KW-1185">Reference proteome</keyword>
<organism evidence="1 2">
    <name type="scientific">Caenorhabditis japonica</name>
    <dbReference type="NCBI Taxonomy" id="281687"/>
    <lineage>
        <taxon>Eukaryota</taxon>
        <taxon>Metazoa</taxon>
        <taxon>Ecdysozoa</taxon>
        <taxon>Nematoda</taxon>
        <taxon>Chromadorea</taxon>
        <taxon>Rhabditida</taxon>
        <taxon>Rhabditina</taxon>
        <taxon>Rhabditomorpha</taxon>
        <taxon>Rhabditoidea</taxon>
        <taxon>Rhabditidae</taxon>
        <taxon>Peloderinae</taxon>
        <taxon>Caenorhabditis</taxon>
    </lineage>
</organism>
<protein>
    <submittedName>
        <fullName evidence="1">Uncharacterized protein</fullName>
    </submittedName>
</protein>
<sequence>VRVHDTVSPLAYAFGSTKTIRHAPLKRLKFHPEIY</sequence>
<evidence type="ECO:0000313" key="1">
    <source>
        <dbReference type="EnsemblMetazoa" id="CJA32416.1"/>
    </source>
</evidence>
<dbReference type="Proteomes" id="UP000005237">
    <property type="component" value="Unassembled WGS sequence"/>
</dbReference>
<reference evidence="2" key="1">
    <citation type="submission" date="2010-08" db="EMBL/GenBank/DDBJ databases">
        <authorList>
            <consortium name="Caenorhabditis japonica Sequencing Consortium"/>
            <person name="Wilson R.K."/>
        </authorList>
    </citation>
    <scope>NUCLEOTIDE SEQUENCE [LARGE SCALE GENOMIC DNA]</scope>
    <source>
        <strain evidence="2">DF5081</strain>
    </source>
</reference>
<reference evidence="1" key="2">
    <citation type="submission" date="2022-06" db="UniProtKB">
        <authorList>
            <consortium name="EnsemblMetazoa"/>
        </authorList>
    </citation>
    <scope>IDENTIFICATION</scope>
    <source>
        <strain evidence="1">DF5081</strain>
    </source>
</reference>
<dbReference type="EnsemblMetazoa" id="CJA32416.1">
    <property type="protein sequence ID" value="CJA32416.1"/>
    <property type="gene ID" value="WBGene00208263"/>
</dbReference>
<dbReference type="AlphaFoldDB" id="A0A8R1EA91"/>